<keyword evidence="3" id="KW-1185">Reference proteome</keyword>
<feature type="compositionally biased region" description="Acidic residues" evidence="1">
    <location>
        <begin position="21"/>
        <end position="41"/>
    </location>
</feature>
<protein>
    <submittedName>
        <fullName evidence="2">Uncharacterized protein</fullName>
    </submittedName>
</protein>
<name>A0A9Q3BQ17_9BASI</name>
<dbReference type="OrthoDB" id="9997817at2759"/>
<evidence type="ECO:0000313" key="3">
    <source>
        <dbReference type="Proteomes" id="UP000765509"/>
    </source>
</evidence>
<gene>
    <name evidence="2" type="ORF">O181_008495</name>
</gene>
<organism evidence="2 3">
    <name type="scientific">Austropuccinia psidii MF-1</name>
    <dbReference type="NCBI Taxonomy" id="1389203"/>
    <lineage>
        <taxon>Eukaryota</taxon>
        <taxon>Fungi</taxon>
        <taxon>Dikarya</taxon>
        <taxon>Basidiomycota</taxon>
        <taxon>Pucciniomycotina</taxon>
        <taxon>Pucciniomycetes</taxon>
        <taxon>Pucciniales</taxon>
        <taxon>Sphaerophragmiaceae</taxon>
        <taxon>Austropuccinia</taxon>
    </lineage>
</organism>
<evidence type="ECO:0000256" key="1">
    <source>
        <dbReference type="SAM" id="MobiDB-lite"/>
    </source>
</evidence>
<reference evidence="2" key="1">
    <citation type="submission" date="2021-03" db="EMBL/GenBank/DDBJ databases">
        <title>Draft genome sequence of rust myrtle Austropuccinia psidii MF-1, a brazilian biotype.</title>
        <authorList>
            <person name="Quecine M.C."/>
            <person name="Pachon D.M.R."/>
            <person name="Bonatelli M.L."/>
            <person name="Correr F.H."/>
            <person name="Franceschini L.M."/>
            <person name="Leite T.F."/>
            <person name="Margarido G.R.A."/>
            <person name="Almeida C.A."/>
            <person name="Ferrarezi J.A."/>
            <person name="Labate C.A."/>
        </authorList>
    </citation>
    <scope>NUCLEOTIDE SEQUENCE</scope>
    <source>
        <strain evidence="2">MF-1</strain>
    </source>
</reference>
<dbReference type="Proteomes" id="UP000765509">
    <property type="component" value="Unassembled WGS sequence"/>
</dbReference>
<feature type="region of interest" description="Disordered" evidence="1">
    <location>
        <begin position="1"/>
        <end position="58"/>
    </location>
</feature>
<accession>A0A9Q3BQ17</accession>
<sequence>MEVEAPFRQGGVKPISRLGEAEDEEGEDSVEEKESEETEEEGAPKASEDPPLAYSNQPLVSQSEPNFLKIMEQMIQFMGKLTQTVAPRDHFRALEFKTPSMKAPDSFDGTQAHKLKGFIQSCQLIFHDDPENLLQEESSLLSLFSHW</sequence>
<dbReference type="EMBL" id="AVOT02001969">
    <property type="protein sequence ID" value="MBW0468780.1"/>
    <property type="molecule type" value="Genomic_DNA"/>
</dbReference>
<proteinExistence type="predicted"/>
<dbReference type="AlphaFoldDB" id="A0A9Q3BQ17"/>
<comment type="caution">
    <text evidence="2">The sequence shown here is derived from an EMBL/GenBank/DDBJ whole genome shotgun (WGS) entry which is preliminary data.</text>
</comment>
<evidence type="ECO:0000313" key="2">
    <source>
        <dbReference type="EMBL" id="MBW0468780.1"/>
    </source>
</evidence>